<keyword evidence="2" id="KW-0963">Cytoplasm</keyword>
<dbReference type="KEGG" id="spu:115926787"/>
<feature type="compositionally biased region" description="Basic and acidic residues" evidence="6">
    <location>
        <begin position="12"/>
        <end position="21"/>
    </location>
</feature>
<evidence type="ECO:0000256" key="6">
    <source>
        <dbReference type="SAM" id="MobiDB-lite"/>
    </source>
</evidence>
<dbReference type="PANTHER" id="PTHR48032">
    <property type="entry name" value="RNA-BINDING PROTEIN MUSASHI HOMOLOG RBP6"/>
    <property type="match status" value="1"/>
</dbReference>
<dbReference type="PROSITE" id="PS50102">
    <property type="entry name" value="RRM"/>
    <property type="match status" value="1"/>
</dbReference>
<dbReference type="GeneID" id="115926787"/>
<dbReference type="Pfam" id="PF00076">
    <property type="entry name" value="RRM_1"/>
    <property type="match status" value="1"/>
</dbReference>
<dbReference type="AlphaFoldDB" id="A0A7M7PBR9"/>
<evidence type="ECO:0000259" key="7">
    <source>
        <dbReference type="PROSITE" id="PS50102"/>
    </source>
</evidence>
<dbReference type="GO" id="GO:0006417">
    <property type="term" value="P:regulation of translation"/>
    <property type="evidence" value="ECO:0000318"/>
    <property type="project" value="GO_Central"/>
</dbReference>
<dbReference type="InterPro" id="IPR000504">
    <property type="entry name" value="RRM_dom"/>
</dbReference>
<organism evidence="8 9">
    <name type="scientific">Strongylocentrotus purpuratus</name>
    <name type="common">Purple sea urchin</name>
    <dbReference type="NCBI Taxonomy" id="7668"/>
    <lineage>
        <taxon>Eukaryota</taxon>
        <taxon>Metazoa</taxon>
        <taxon>Echinodermata</taxon>
        <taxon>Eleutherozoa</taxon>
        <taxon>Echinozoa</taxon>
        <taxon>Echinoidea</taxon>
        <taxon>Euechinoidea</taxon>
        <taxon>Echinacea</taxon>
        <taxon>Camarodonta</taxon>
        <taxon>Echinidea</taxon>
        <taxon>Strongylocentrotidae</taxon>
        <taxon>Strongylocentrotus</taxon>
    </lineage>
</organism>
<evidence type="ECO:0000256" key="3">
    <source>
        <dbReference type="ARBA" id="ARBA00022737"/>
    </source>
</evidence>
<dbReference type="RefSeq" id="XP_030847991.1">
    <property type="nucleotide sequence ID" value="XM_030992131.1"/>
</dbReference>
<reference evidence="8" key="2">
    <citation type="submission" date="2021-01" db="UniProtKB">
        <authorList>
            <consortium name="EnsemblMetazoa"/>
        </authorList>
    </citation>
    <scope>IDENTIFICATION</scope>
</reference>
<comment type="subcellular location">
    <subcellularLocation>
        <location evidence="1">Cytoplasm</location>
    </subcellularLocation>
</comment>
<dbReference type="InterPro" id="IPR012677">
    <property type="entry name" value="Nucleotide-bd_a/b_plait_sf"/>
</dbReference>
<evidence type="ECO:0000313" key="9">
    <source>
        <dbReference type="Proteomes" id="UP000007110"/>
    </source>
</evidence>
<evidence type="ECO:0000256" key="2">
    <source>
        <dbReference type="ARBA" id="ARBA00022490"/>
    </source>
</evidence>
<evidence type="ECO:0000256" key="1">
    <source>
        <dbReference type="ARBA" id="ARBA00004496"/>
    </source>
</evidence>
<dbReference type="FunFam" id="3.30.70.330:FF:000025">
    <property type="entry name" value="RNA-binding protein Musashi homolog 2 isoform X1"/>
    <property type="match status" value="1"/>
</dbReference>
<feature type="region of interest" description="Disordered" evidence="6">
    <location>
        <begin position="1"/>
        <end position="24"/>
    </location>
</feature>
<protein>
    <recommendedName>
        <fullName evidence="7">RRM domain-containing protein</fullName>
    </recommendedName>
</protein>
<dbReference type="OMA" id="HIINGHQ"/>
<keyword evidence="3" id="KW-0677">Repeat</keyword>
<feature type="domain" description="RRM" evidence="7">
    <location>
        <begin position="21"/>
        <end position="100"/>
    </location>
</feature>
<name>A0A7M7PBR9_STRPU</name>
<reference evidence="9" key="1">
    <citation type="submission" date="2015-02" db="EMBL/GenBank/DDBJ databases">
        <title>Genome sequencing for Strongylocentrotus purpuratus.</title>
        <authorList>
            <person name="Murali S."/>
            <person name="Liu Y."/>
            <person name="Vee V."/>
            <person name="English A."/>
            <person name="Wang M."/>
            <person name="Skinner E."/>
            <person name="Han Y."/>
            <person name="Muzny D.M."/>
            <person name="Worley K.C."/>
            <person name="Gibbs R.A."/>
        </authorList>
    </citation>
    <scope>NUCLEOTIDE SEQUENCE</scope>
</reference>
<evidence type="ECO:0000313" key="8">
    <source>
        <dbReference type="EnsemblMetazoa" id="XP_030847991"/>
    </source>
</evidence>
<dbReference type="Proteomes" id="UP000007110">
    <property type="component" value="Unassembled WGS sequence"/>
</dbReference>
<evidence type="ECO:0000256" key="4">
    <source>
        <dbReference type="ARBA" id="ARBA00022884"/>
    </source>
</evidence>
<dbReference type="Gene3D" id="3.30.70.330">
    <property type="match status" value="1"/>
</dbReference>
<proteinExistence type="predicted"/>
<dbReference type="SUPFAM" id="SSF54928">
    <property type="entry name" value="RNA-binding domain, RBD"/>
    <property type="match status" value="1"/>
</dbReference>
<dbReference type="PANTHER" id="PTHR48032:SF18">
    <property type="entry name" value="RRM DOMAIN-CONTAINING PROTEIN"/>
    <property type="match status" value="1"/>
</dbReference>
<keyword evidence="9" id="KW-1185">Reference proteome</keyword>
<dbReference type="InParanoid" id="A0A7M7PBR9"/>
<feature type="compositionally biased region" description="Polar residues" evidence="6">
    <location>
        <begin position="1"/>
        <end position="11"/>
    </location>
</feature>
<keyword evidence="4 5" id="KW-0694">RNA-binding</keyword>
<dbReference type="EnsemblMetazoa" id="XM_030992131">
    <property type="protein sequence ID" value="XP_030847991"/>
    <property type="gene ID" value="LOC115926787"/>
</dbReference>
<dbReference type="GO" id="GO:0003729">
    <property type="term" value="F:mRNA binding"/>
    <property type="evidence" value="ECO:0000318"/>
    <property type="project" value="GO_Central"/>
</dbReference>
<dbReference type="SMART" id="SM00360">
    <property type="entry name" value="RRM"/>
    <property type="match status" value="1"/>
</dbReference>
<evidence type="ECO:0000256" key="5">
    <source>
        <dbReference type="PROSITE-ProRule" id="PRU00176"/>
    </source>
</evidence>
<dbReference type="GO" id="GO:0005737">
    <property type="term" value="C:cytoplasm"/>
    <property type="evidence" value="ECO:0000318"/>
    <property type="project" value="GO_Central"/>
</dbReference>
<accession>A0A7M7PBR9</accession>
<sequence length="126" mass="14250">MDPSSQQNATTHDADGNHDPGKMFVGGLSWETSTDGLRKYFCQFGEVKECVIMRDTTTRRSRGFGFVTFSDPAHVETVIQRGTHEVDKKKVDPKVAFPKRSHPKVRTVNFNSPPPLFFSFSLTKRD</sequence>
<dbReference type="OrthoDB" id="1875751at2759"/>
<dbReference type="InterPro" id="IPR035979">
    <property type="entry name" value="RBD_domain_sf"/>
</dbReference>